<evidence type="ECO:0000259" key="6">
    <source>
        <dbReference type="Pfam" id="PF00916"/>
    </source>
</evidence>
<feature type="transmembrane region" description="Helical" evidence="5">
    <location>
        <begin position="388"/>
        <end position="421"/>
    </location>
</feature>
<organism evidence="7 8">
    <name type="scientific">Segetibacter aerophilus</name>
    <dbReference type="NCBI Taxonomy" id="670293"/>
    <lineage>
        <taxon>Bacteria</taxon>
        <taxon>Pseudomonadati</taxon>
        <taxon>Bacteroidota</taxon>
        <taxon>Chitinophagia</taxon>
        <taxon>Chitinophagales</taxon>
        <taxon>Chitinophagaceae</taxon>
        <taxon>Segetibacter</taxon>
    </lineage>
</organism>
<proteinExistence type="predicted"/>
<dbReference type="GO" id="GO:0016020">
    <property type="term" value="C:membrane"/>
    <property type="evidence" value="ECO:0007669"/>
    <property type="project" value="UniProtKB-SubCell"/>
</dbReference>
<feature type="transmembrane region" description="Helical" evidence="5">
    <location>
        <begin position="86"/>
        <end position="103"/>
    </location>
</feature>
<dbReference type="PANTHER" id="PTHR11814">
    <property type="entry name" value="SULFATE TRANSPORTER"/>
    <property type="match status" value="1"/>
</dbReference>
<feature type="transmembrane region" description="Helical" evidence="5">
    <location>
        <begin position="340"/>
        <end position="367"/>
    </location>
</feature>
<evidence type="ECO:0000256" key="4">
    <source>
        <dbReference type="ARBA" id="ARBA00023136"/>
    </source>
</evidence>
<reference evidence="7 8" key="1">
    <citation type="submission" date="2019-07" db="EMBL/GenBank/DDBJ databases">
        <title>Whole genome shotgun sequence of Segetibacter aerophilus NBRC 106135.</title>
        <authorList>
            <person name="Hosoyama A."/>
            <person name="Uohara A."/>
            <person name="Ohji S."/>
            <person name="Ichikawa N."/>
        </authorList>
    </citation>
    <scope>NUCLEOTIDE SEQUENCE [LARGE SCALE GENOMIC DNA]</scope>
    <source>
        <strain evidence="7 8">NBRC 106135</strain>
    </source>
</reference>
<protein>
    <submittedName>
        <fullName evidence="7">Sulfate permease</fullName>
    </submittedName>
</protein>
<dbReference type="AlphaFoldDB" id="A0A512BJ83"/>
<feature type="transmembrane region" description="Helical" evidence="5">
    <location>
        <begin position="12"/>
        <end position="32"/>
    </location>
</feature>
<dbReference type="RefSeq" id="WP_147206148.1">
    <property type="nucleotide sequence ID" value="NZ_BJYT01000036.1"/>
</dbReference>
<evidence type="ECO:0000256" key="2">
    <source>
        <dbReference type="ARBA" id="ARBA00022692"/>
    </source>
</evidence>
<comment type="caution">
    <text evidence="7">The sequence shown here is derived from an EMBL/GenBank/DDBJ whole genome shotgun (WGS) entry which is preliminary data.</text>
</comment>
<feature type="transmembrane region" description="Helical" evidence="5">
    <location>
        <begin position="38"/>
        <end position="55"/>
    </location>
</feature>
<dbReference type="Pfam" id="PF00916">
    <property type="entry name" value="Sulfate_transp"/>
    <property type="match status" value="1"/>
</dbReference>
<keyword evidence="4 5" id="KW-0472">Membrane</keyword>
<gene>
    <name evidence="7" type="primary">sulP</name>
    <name evidence="7" type="ORF">SAE01_45180</name>
</gene>
<dbReference type="OrthoDB" id="9769739at2"/>
<evidence type="ECO:0000256" key="5">
    <source>
        <dbReference type="SAM" id="Phobius"/>
    </source>
</evidence>
<name>A0A512BJ83_9BACT</name>
<feature type="transmembrane region" description="Helical" evidence="5">
    <location>
        <begin position="198"/>
        <end position="218"/>
    </location>
</feature>
<feature type="transmembrane region" description="Helical" evidence="5">
    <location>
        <begin position="115"/>
        <end position="133"/>
    </location>
</feature>
<feature type="transmembrane region" description="Helical" evidence="5">
    <location>
        <begin position="168"/>
        <end position="186"/>
    </location>
</feature>
<evidence type="ECO:0000256" key="3">
    <source>
        <dbReference type="ARBA" id="ARBA00022989"/>
    </source>
</evidence>
<evidence type="ECO:0000313" key="7">
    <source>
        <dbReference type="EMBL" id="GEO12022.1"/>
    </source>
</evidence>
<evidence type="ECO:0000256" key="1">
    <source>
        <dbReference type="ARBA" id="ARBA00004141"/>
    </source>
</evidence>
<dbReference type="EMBL" id="BJYT01000036">
    <property type="protein sequence ID" value="GEO12022.1"/>
    <property type="molecule type" value="Genomic_DNA"/>
</dbReference>
<feature type="domain" description="SLC26A/SulP transporter" evidence="6">
    <location>
        <begin position="9"/>
        <end position="386"/>
    </location>
</feature>
<feature type="transmembrane region" description="Helical" evidence="5">
    <location>
        <begin position="300"/>
        <end position="320"/>
    </location>
</feature>
<comment type="subcellular location">
    <subcellularLocation>
        <location evidence="1">Membrane</location>
        <topology evidence="1">Multi-pass membrane protein</topology>
    </subcellularLocation>
</comment>
<evidence type="ECO:0000313" key="8">
    <source>
        <dbReference type="Proteomes" id="UP000321513"/>
    </source>
</evidence>
<feature type="transmembrane region" description="Helical" evidence="5">
    <location>
        <begin position="62"/>
        <end position="80"/>
    </location>
</feature>
<dbReference type="InterPro" id="IPR011547">
    <property type="entry name" value="SLC26A/SulP_dom"/>
</dbReference>
<feature type="transmembrane region" description="Helical" evidence="5">
    <location>
        <begin position="257"/>
        <end position="279"/>
    </location>
</feature>
<accession>A0A512BJ83</accession>
<keyword evidence="3 5" id="KW-1133">Transmembrane helix</keyword>
<dbReference type="GO" id="GO:0055085">
    <property type="term" value="P:transmembrane transport"/>
    <property type="evidence" value="ECO:0007669"/>
    <property type="project" value="InterPro"/>
</dbReference>
<keyword evidence="8" id="KW-1185">Reference proteome</keyword>
<dbReference type="Proteomes" id="UP000321513">
    <property type="component" value="Unassembled WGS sequence"/>
</dbReference>
<keyword evidence="2 5" id="KW-0812">Transmembrane</keyword>
<dbReference type="InterPro" id="IPR001902">
    <property type="entry name" value="SLC26A/SulP_fam"/>
</dbReference>
<sequence length="544" mass="58563">MKKSVFTNLKYDIPSSIVVFLVAVPLCLGIALASGAPFFSGLIAGIVGGIVIGSLSNSQLSVSGPAAGLTAIVLAGITRLGAFETFLAAVFLAGLIQLLLGFLKAGSIANYFPGSVIKGMLTAIGVIIILKQIPHAFGYDKDAEGETAFQQANGNNTFSALLEPLQHIHIGVTIITLVALTILVLWEKPFMKRFKVVPGALAAVVVSVLLNNLFNAFFPAIAVEKEHLVQVPVAGSFDEFLGLFTLPNFSAITNKDVIITAFTIAAVASIETLLCIEAVDKMDRLRRATNQNRELKAQGIGNMVSGLLGGLPVTSVIVRSSANINAGAQTKASTIIHGTLILVCSAFIPGVLNMIPLGALAAILLITGYKLARISIFKEMFANGKYQWVPFIVTVVAVVFTDLLTGVGLGLLTSMVAILYGNMKNSYYFHKENHHEGEVIRIQLSEEVSFLNKASIKLTLNHLPANSKVVIDATKTTYIDYDVLELIKEFKNIKAPEKNIDCILTGLREKYKIDNTHHVISERQAFTDRNESFTNQETGILVYN</sequence>